<comment type="caution">
    <text evidence="1">The sequence shown here is derived from an EMBL/GenBank/DDBJ whole genome shotgun (WGS) entry which is preliminary data.</text>
</comment>
<dbReference type="Proteomes" id="UP001642464">
    <property type="component" value="Unassembled WGS sequence"/>
</dbReference>
<gene>
    <name evidence="1" type="ORF">SCF082_LOCUS732</name>
</gene>
<reference evidence="1 2" key="1">
    <citation type="submission" date="2024-02" db="EMBL/GenBank/DDBJ databases">
        <authorList>
            <person name="Chen Y."/>
            <person name="Shah S."/>
            <person name="Dougan E. K."/>
            <person name="Thang M."/>
            <person name="Chan C."/>
        </authorList>
    </citation>
    <scope>NUCLEOTIDE SEQUENCE [LARGE SCALE GENOMIC DNA]</scope>
</reference>
<dbReference type="EMBL" id="CAXAMM010000281">
    <property type="protein sequence ID" value="CAK8986860.1"/>
    <property type="molecule type" value="Genomic_DNA"/>
</dbReference>
<keyword evidence="2" id="KW-1185">Reference proteome</keyword>
<name>A0ABP0H9H6_9DINO</name>
<protein>
    <submittedName>
        <fullName evidence="1">EF-hand domain-containing protein</fullName>
    </submittedName>
</protein>
<proteinExistence type="predicted"/>
<evidence type="ECO:0000313" key="1">
    <source>
        <dbReference type="EMBL" id="CAK8986860.1"/>
    </source>
</evidence>
<organism evidence="1 2">
    <name type="scientific">Durusdinium trenchii</name>
    <dbReference type="NCBI Taxonomy" id="1381693"/>
    <lineage>
        <taxon>Eukaryota</taxon>
        <taxon>Sar</taxon>
        <taxon>Alveolata</taxon>
        <taxon>Dinophyceae</taxon>
        <taxon>Suessiales</taxon>
        <taxon>Symbiodiniaceae</taxon>
        <taxon>Durusdinium</taxon>
    </lineage>
</organism>
<evidence type="ECO:0000313" key="2">
    <source>
        <dbReference type="Proteomes" id="UP001642464"/>
    </source>
</evidence>
<sequence>MVAQTETEASLSDTHLHISMGSSSRTRRQFHGLVAFAAFTGLSGAAYGPGYSIPFNWRACRRQLVLPLLILTSEESFAEESFNPLKLKGYFWETGKFYSTAESADSQDIRKILSELTETASILQTLESTVADGNFEELKTQLRGANFSESLLRIRGKAVLNILSQQESTVEDDEKFRDVQQAYVLLGQELNGLNGAIDSATVDFSRGALQLIVSETERAVKDEQDLAWNLVATLRSARKRLQSFVELAEAARDK</sequence>
<accession>A0ABP0H9H6</accession>